<protein>
    <submittedName>
        <fullName evidence="2">Uncharacterized protein</fullName>
    </submittedName>
</protein>
<dbReference type="Proteomes" id="UP001187471">
    <property type="component" value="Unassembled WGS sequence"/>
</dbReference>
<evidence type="ECO:0000313" key="2">
    <source>
        <dbReference type="EMBL" id="KAK2969334.1"/>
    </source>
</evidence>
<proteinExistence type="predicted"/>
<accession>A0AA88QF22</accession>
<sequence>MFQNCTEDLEISTQAGTYARWLIPSIFPYGLLQCQFRQIEHRRGGSRGRVSQILIEEAVERGSNSSERVNVREVSLGKRVALVDRLVEEDAPLATQRHRWKLIQLGARTAHQKSNAVVLLRKTAKTTPRKYRSRSNVRFCEKKADRERDKEEEGR</sequence>
<comment type="caution">
    <text evidence="2">The sequence shown here is derived from an EMBL/GenBank/DDBJ whole genome shotgun (WGS) entry which is preliminary data.</text>
</comment>
<evidence type="ECO:0000256" key="1">
    <source>
        <dbReference type="SAM" id="MobiDB-lite"/>
    </source>
</evidence>
<organism evidence="2 3">
    <name type="scientific">Escallonia rubra</name>
    <dbReference type="NCBI Taxonomy" id="112253"/>
    <lineage>
        <taxon>Eukaryota</taxon>
        <taxon>Viridiplantae</taxon>
        <taxon>Streptophyta</taxon>
        <taxon>Embryophyta</taxon>
        <taxon>Tracheophyta</taxon>
        <taxon>Spermatophyta</taxon>
        <taxon>Magnoliopsida</taxon>
        <taxon>eudicotyledons</taxon>
        <taxon>Gunneridae</taxon>
        <taxon>Pentapetalae</taxon>
        <taxon>asterids</taxon>
        <taxon>campanulids</taxon>
        <taxon>Escalloniales</taxon>
        <taxon>Escalloniaceae</taxon>
        <taxon>Escallonia</taxon>
    </lineage>
</organism>
<keyword evidence="3" id="KW-1185">Reference proteome</keyword>
<gene>
    <name evidence="2" type="ORF">RJ640_015223</name>
</gene>
<feature type="compositionally biased region" description="Basic and acidic residues" evidence="1">
    <location>
        <begin position="139"/>
        <end position="155"/>
    </location>
</feature>
<dbReference type="EMBL" id="JAVXUO010002826">
    <property type="protein sequence ID" value="KAK2969334.1"/>
    <property type="molecule type" value="Genomic_DNA"/>
</dbReference>
<reference evidence="2" key="1">
    <citation type="submission" date="2022-12" db="EMBL/GenBank/DDBJ databases">
        <title>Draft genome assemblies for two species of Escallonia (Escalloniales).</title>
        <authorList>
            <person name="Chanderbali A."/>
            <person name="Dervinis C."/>
            <person name="Anghel I."/>
            <person name="Soltis D."/>
            <person name="Soltis P."/>
            <person name="Zapata F."/>
        </authorList>
    </citation>
    <scope>NUCLEOTIDE SEQUENCE</scope>
    <source>
        <strain evidence="2">UCBG92.1500</strain>
        <tissue evidence="2">Leaf</tissue>
    </source>
</reference>
<name>A0AA88QF22_9ASTE</name>
<evidence type="ECO:0000313" key="3">
    <source>
        <dbReference type="Proteomes" id="UP001187471"/>
    </source>
</evidence>
<feature type="region of interest" description="Disordered" evidence="1">
    <location>
        <begin position="128"/>
        <end position="155"/>
    </location>
</feature>
<dbReference type="AlphaFoldDB" id="A0AA88QF22"/>